<evidence type="ECO:0000259" key="1">
    <source>
        <dbReference type="Pfam" id="PF00561"/>
    </source>
</evidence>
<dbReference type="AlphaFoldDB" id="A0A0C9VWQ3"/>
<dbReference type="EMBL" id="KN837124">
    <property type="protein sequence ID" value="KIJ43260.1"/>
    <property type="molecule type" value="Genomic_DNA"/>
</dbReference>
<dbReference type="InterPro" id="IPR050266">
    <property type="entry name" value="AB_hydrolase_sf"/>
</dbReference>
<proteinExistence type="predicted"/>
<accession>A0A0C9VWQ3</accession>
<sequence length="269" mass="30170">GRKIAYRTLGLTTGVPMIMLIHFRGNMDTWDPILINRLAQDRPLILMDSPGTGRSEGPVPDTYPGWAEFAAGLVKYLGHEKVDVMGWSMSGLVAESFAVFHPELVRKLLLVGTSAPMNPEFVAGELPYFIELSNADGEEAYKLAHEHTFWPPTAQGKANADASWERIMSRRADDRQPVLTAEAANAQTTSYMNWIADETLWEKLKALTIPVFIANGNDDLLTPTVNSWVMVRNIKNSYLHIYPEAGHAFLYQHYELFSKHVGLFLDGDY</sequence>
<dbReference type="Gene3D" id="3.40.50.1820">
    <property type="entry name" value="alpha/beta hydrolase"/>
    <property type="match status" value="1"/>
</dbReference>
<dbReference type="OrthoDB" id="8119704at2759"/>
<dbReference type="Proteomes" id="UP000054279">
    <property type="component" value="Unassembled WGS sequence"/>
</dbReference>
<name>A0A0C9VWQ3_SPHS4</name>
<dbReference type="PANTHER" id="PTHR43798">
    <property type="entry name" value="MONOACYLGLYCEROL LIPASE"/>
    <property type="match status" value="1"/>
</dbReference>
<dbReference type="GO" id="GO:0016020">
    <property type="term" value="C:membrane"/>
    <property type="evidence" value="ECO:0007669"/>
    <property type="project" value="TreeGrafter"/>
</dbReference>
<dbReference type="GO" id="GO:0046464">
    <property type="term" value="P:acylglycerol catabolic process"/>
    <property type="evidence" value="ECO:0007669"/>
    <property type="project" value="TreeGrafter"/>
</dbReference>
<evidence type="ECO:0000313" key="3">
    <source>
        <dbReference type="Proteomes" id="UP000054279"/>
    </source>
</evidence>
<dbReference type="InterPro" id="IPR000073">
    <property type="entry name" value="AB_hydrolase_1"/>
</dbReference>
<dbReference type="Pfam" id="PF00561">
    <property type="entry name" value="Abhydrolase_1"/>
    <property type="match status" value="1"/>
</dbReference>
<dbReference type="HOGENOM" id="CLU_020336_4_0_1"/>
<dbReference type="GO" id="GO:0047372">
    <property type="term" value="F:monoacylglycerol lipase activity"/>
    <property type="evidence" value="ECO:0007669"/>
    <property type="project" value="TreeGrafter"/>
</dbReference>
<evidence type="ECO:0000313" key="2">
    <source>
        <dbReference type="EMBL" id="KIJ43260.1"/>
    </source>
</evidence>
<organism evidence="2 3">
    <name type="scientific">Sphaerobolus stellatus (strain SS14)</name>
    <dbReference type="NCBI Taxonomy" id="990650"/>
    <lineage>
        <taxon>Eukaryota</taxon>
        <taxon>Fungi</taxon>
        <taxon>Dikarya</taxon>
        <taxon>Basidiomycota</taxon>
        <taxon>Agaricomycotina</taxon>
        <taxon>Agaricomycetes</taxon>
        <taxon>Phallomycetidae</taxon>
        <taxon>Geastrales</taxon>
        <taxon>Sphaerobolaceae</taxon>
        <taxon>Sphaerobolus</taxon>
    </lineage>
</organism>
<feature type="non-terminal residue" evidence="2">
    <location>
        <position position="1"/>
    </location>
</feature>
<dbReference type="SUPFAM" id="SSF53474">
    <property type="entry name" value="alpha/beta-Hydrolases"/>
    <property type="match status" value="1"/>
</dbReference>
<dbReference type="PANTHER" id="PTHR43798:SF5">
    <property type="entry name" value="MONOACYLGLYCEROL LIPASE ABHD6"/>
    <property type="match status" value="1"/>
</dbReference>
<dbReference type="PRINTS" id="PR00111">
    <property type="entry name" value="ABHYDROLASE"/>
</dbReference>
<feature type="domain" description="AB hydrolase-1" evidence="1">
    <location>
        <begin position="24"/>
        <end position="253"/>
    </location>
</feature>
<gene>
    <name evidence="2" type="ORF">M422DRAFT_170079</name>
</gene>
<reference evidence="2 3" key="1">
    <citation type="submission" date="2014-06" db="EMBL/GenBank/DDBJ databases">
        <title>Evolutionary Origins and Diversification of the Mycorrhizal Mutualists.</title>
        <authorList>
            <consortium name="DOE Joint Genome Institute"/>
            <consortium name="Mycorrhizal Genomics Consortium"/>
            <person name="Kohler A."/>
            <person name="Kuo A."/>
            <person name="Nagy L.G."/>
            <person name="Floudas D."/>
            <person name="Copeland A."/>
            <person name="Barry K.W."/>
            <person name="Cichocki N."/>
            <person name="Veneault-Fourrey C."/>
            <person name="LaButti K."/>
            <person name="Lindquist E.A."/>
            <person name="Lipzen A."/>
            <person name="Lundell T."/>
            <person name="Morin E."/>
            <person name="Murat C."/>
            <person name="Riley R."/>
            <person name="Ohm R."/>
            <person name="Sun H."/>
            <person name="Tunlid A."/>
            <person name="Henrissat B."/>
            <person name="Grigoriev I.V."/>
            <person name="Hibbett D.S."/>
            <person name="Martin F."/>
        </authorList>
    </citation>
    <scope>NUCLEOTIDE SEQUENCE [LARGE SCALE GENOMIC DNA]</scope>
    <source>
        <strain evidence="2 3">SS14</strain>
    </source>
</reference>
<protein>
    <submittedName>
        <fullName evidence="2">Unplaced genomic scaffold SPHSTscaffold_49, whole genome shotgun sequence</fullName>
    </submittedName>
</protein>
<dbReference type="InterPro" id="IPR029058">
    <property type="entry name" value="AB_hydrolase_fold"/>
</dbReference>
<keyword evidence="3" id="KW-1185">Reference proteome</keyword>